<dbReference type="AlphaFoldDB" id="A0AAD9Q9K9"/>
<feature type="domain" description="PAS" evidence="2">
    <location>
        <begin position="72"/>
        <end position="145"/>
    </location>
</feature>
<reference evidence="4" key="2">
    <citation type="journal article" date="2023" name="Science">
        <title>Genomic signatures of disease resistance in endangered staghorn corals.</title>
        <authorList>
            <person name="Vollmer S.V."/>
            <person name="Selwyn J.D."/>
            <person name="Despard B.A."/>
            <person name="Roesel C.L."/>
        </authorList>
    </citation>
    <scope>NUCLEOTIDE SEQUENCE</scope>
    <source>
        <strain evidence="4">K2</strain>
    </source>
</reference>
<reference evidence="4" key="1">
    <citation type="journal article" date="2023" name="G3 (Bethesda)">
        <title>Whole genome assembly and annotation of the endangered Caribbean coral Acropora cervicornis.</title>
        <authorList>
            <person name="Selwyn J.D."/>
            <person name="Vollmer S.V."/>
        </authorList>
    </citation>
    <scope>NUCLEOTIDE SEQUENCE</scope>
    <source>
        <strain evidence="4">K2</strain>
    </source>
</reference>
<dbReference type="PROSITE" id="PS50888">
    <property type="entry name" value="BHLH"/>
    <property type="match status" value="1"/>
</dbReference>
<dbReference type="InterPro" id="IPR035965">
    <property type="entry name" value="PAS-like_dom_sf"/>
</dbReference>
<evidence type="ECO:0000256" key="1">
    <source>
        <dbReference type="SAM" id="MobiDB-lite"/>
    </source>
</evidence>
<dbReference type="Pfam" id="PF08447">
    <property type="entry name" value="PAS_3"/>
    <property type="match status" value="1"/>
</dbReference>
<gene>
    <name evidence="4" type="ORF">P5673_020598</name>
</gene>
<accession>A0AAD9Q9K9</accession>
<comment type="caution">
    <text evidence="4">The sequence shown here is derived from an EMBL/GenBank/DDBJ whole genome shotgun (WGS) entry which is preliminary data.</text>
</comment>
<feature type="region of interest" description="Disordered" evidence="1">
    <location>
        <begin position="558"/>
        <end position="602"/>
    </location>
</feature>
<feature type="domain" description="BHLH" evidence="3">
    <location>
        <begin position="15"/>
        <end position="68"/>
    </location>
</feature>
<feature type="compositionally biased region" description="Polar residues" evidence="1">
    <location>
        <begin position="568"/>
        <end position="601"/>
    </location>
</feature>
<dbReference type="InterPro" id="IPR011598">
    <property type="entry name" value="bHLH_dom"/>
</dbReference>
<dbReference type="GO" id="GO:0046983">
    <property type="term" value="F:protein dimerization activity"/>
    <property type="evidence" value="ECO:0007669"/>
    <property type="project" value="InterPro"/>
</dbReference>
<dbReference type="EMBL" id="JARQWQ010000051">
    <property type="protein sequence ID" value="KAK2557124.1"/>
    <property type="molecule type" value="Genomic_DNA"/>
</dbReference>
<dbReference type="Pfam" id="PF14598">
    <property type="entry name" value="PAS_11"/>
    <property type="match status" value="1"/>
</dbReference>
<organism evidence="4 5">
    <name type="scientific">Acropora cervicornis</name>
    <name type="common">Staghorn coral</name>
    <dbReference type="NCBI Taxonomy" id="6130"/>
    <lineage>
        <taxon>Eukaryota</taxon>
        <taxon>Metazoa</taxon>
        <taxon>Cnidaria</taxon>
        <taxon>Anthozoa</taxon>
        <taxon>Hexacorallia</taxon>
        <taxon>Scleractinia</taxon>
        <taxon>Astrocoeniina</taxon>
        <taxon>Acroporidae</taxon>
        <taxon>Acropora</taxon>
    </lineage>
</organism>
<name>A0AAD9Q9K9_ACRCE</name>
<evidence type="ECO:0000259" key="2">
    <source>
        <dbReference type="PROSITE" id="PS50112"/>
    </source>
</evidence>
<dbReference type="PROSITE" id="PS50112">
    <property type="entry name" value="PAS"/>
    <property type="match status" value="1"/>
</dbReference>
<keyword evidence="4" id="KW-0675">Receptor</keyword>
<evidence type="ECO:0000259" key="3">
    <source>
        <dbReference type="PROSITE" id="PS50888"/>
    </source>
</evidence>
<feature type="region of interest" description="Disordered" evidence="1">
    <location>
        <begin position="1"/>
        <end position="25"/>
    </location>
</feature>
<keyword evidence="5" id="KW-1185">Reference proteome</keyword>
<evidence type="ECO:0000313" key="4">
    <source>
        <dbReference type="EMBL" id="KAK2557124.1"/>
    </source>
</evidence>
<proteinExistence type="predicted"/>
<dbReference type="SMART" id="SM00091">
    <property type="entry name" value="PAS"/>
    <property type="match status" value="1"/>
</dbReference>
<dbReference type="CDD" id="cd00130">
    <property type="entry name" value="PAS"/>
    <property type="match status" value="2"/>
</dbReference>
<feature type="region of interest" description="Disordered" evidence="1">
    <location>
        <begin position="411"/>
        <end position="435"/>
    </location>
</feature>
<evidence type="ECO:0000313" key="5">
    <source>
        <dbReference type="Proteomes" id="UP001249851"/>
    </source>
</evidence>
<dbReference type="InterPro" id="IPR000014">
    <property type="entry name" value="PAS"/>
</dbReference>
<dbReference type="SUPFAM" id="SSF55785">
    <property type="entry name" value="PYP-like sensor domain (PAS domain)"/>
    <property type="match status" value="2"/>
</dbReference>
<protein>
    <submittedName>
        <fullName evidence="4">Aryl hydrocarbon receptor</fullName>
    </submittedName>
</protein>
<dbReference type="InterPro" id="IPR013655">
    <property type="entry name" value="PAS_fold_3"/>
</dbReference>
<dbReference type="Gene3D" id="3.30.450.20">
    <property type="entry name" value="PAS domain"/>
    <property type="match status" value="2"/>
</dbReference>
<dbReference type="PANTHER" id="PTHR23042">
    <property type="entry name" value="CIRCADIAN PROTEIN CLOCK/ARNT/BMAL/PAS"/>
    <property type="match status" value="1"/>
</dbReference>
<dbReference type="Proteomes" id="UP001249851">
    <property type="component" value="Unassembled WGS sequence"/>
</dbReference>
<dbReference type="InterPro" id="IPR050933">
    <property type="entry name" value="Circadian_TF"/>
</dbReference>
<sequence>MKETGGENASGKDRKRKSCSEKIDDHDKEKINATLEELGGLLPLPEEARSKLDKLTVLKLSVSFFQTQNYLKTGKRRRLVDDTAVLDSFFIVLSDSGDVFFVSENVYNYLGYTQTFLMHQNFLNFVHPDDVAGFEKSLKRAAKASFKFDGKIKPLLDGKMKQYGFFALCTPVNPANPFTSTPKEILQMYSCKLGLDLSVKKLDNRGQKSLYLIEKDILSRSGYFFCHPDDEELMILCHQQVTIDGESSEVVFRLMNGRKKWQWIRGKIRMLYDKNSQPEYIRRILSDSLDESVVLDSKDIEIIEFPSPTVSLEETKAHILPTVDHATVLPPLGHAPAAPAAPAAAETCMFGSFPLNRSSVEEKPNIRNGVIVNLKTEPKKGEITHAHSKPNHSAHDRINLIKQFLMGEDDRPPPNSCHVRSPLRIDGGVIRDSPPPWTEYPVDGSSVFTELNYQQGDRSSMFYPDFPPQQNGKQPLLHANGFDHIPDILQGRGNGFQNVESKQADTANFYYPFLQNASNQSNAATLSNPYENKVNHPDVSGLNVHLGLNGFNKTTPTCPPGFLGQNGTGNHSLNQRPAGQNGSYAQPQREGNYQTRPNLPSGNLPDYNFVEHANVTDLPEFADVTGMPGIANDTSMPDLADVTGVPGLANVRGMPRHLSVTGIPGHANFSAPSGQNANMWQTSAQSNPNLHVPQADEVINVDDLTPTLFTDPHGLHENPAGFHSNGFSMDSIRETQTNVYDHSDIIANQQMGNNVQAAQKLQLERADDKTGQNYQTTSSNSILKMMLSL</sequence>